<dbReference type="GO" id="GO:0001517">
    <property type="term" value="F:N-acetylglucosamine 6-O-sulfotransferase activity"/>
    <property type="evidence" value="ECO:0007669"/>
    <property type="project" value="TreeGrafter"/>
</dbReference>
<sequence length="337" mass="38066">MSRTGSLFVLLLLLLCTLLYIYQFDSARYLLKLSHKDKTLAKLSVSDVLSSLSSDNSFVATSSEVELDSFDNSLGDIAINTTKVEGPVQVIVLARMRTGSTLCGEIFNQNPELFFIFEPLHSFKVLQMSEDDSLEEESTDLLKKLYKCKFPRMFIQTLARWSIGKGKSRKILPICQETDGCAKATPSQFQRVCTKSGHVVTKTIRANVKMLKPLIKFHGINLKILHLMRDPRGTASSRRSYYTPKKRGGPEGVGKRSLHELGLLSTSQDSKKNTIPKLCAWMKETLKDALNKPTWLQDQYRLVRYEDLAEDPIRLSQHIYDFIGLELPPGGLKVDTQ</sequence>
<reference evidence="3 4" key="1">
    <citation type="journal article" date="2017" name="PLoS Biol.">
        <title>The sea cucumber genome provides insights into morphological evolution and visceral regeneration.</title>
        <authorList>
            <person name="Zhang X."/>
            <person name="Sun L."/>
            <person name="Yuan J."/>
            <person name="Sun Y."/>
            <person name="Gao Y."/>
            <person name="Zhang L."/>
            <person name="Li S."/>
            <person name="Dai H."/>
            <person name="Hamel J.F."/>
            <person name="Liu C."/>
            <person name="Yu Y."/>
            <person name="Liu S."/>
            <person name="Lin W."/>
            <person name="Guo K."/>
            <person name="Jin S."/>
            <person name="Xu P."/>
            <person name="Storey K.B."/>
            <person name="Huan P."/>
            <person name="Zhang T."/>
            <person name="Zhou Y."/>
            <person name="Zhang J."/>
            <person name="Lin C."/>
            <person name="Li X."/>
            <person name="Xing L."/>
            <person name="Huo D."/>
            <person name="Sun M."/>
            <person name="Wang L."/>
            <person name="Mercier A."/>
            <person name="Li F."/>
            <person name="Yang H."/>
            <person name="Xiang J."/>
        </authorList>
    </citation>
    <scope>NUCLEOTIDE SEQUENCE [LARGE SCALE GENOMIC DNA]</scope>
    <source>
        <strain evidence="3">Shaxun</strain>
        <tissue evidence="3">Muscle</tissue>
    </source>
</reference>
<feature type="domain" description="Sulfotransferase" evidence="2">
    <location>
        <begin position="89"/>
        <end position="329"/>
    </location>
</feature>
<dbReference type="InterPro" id="IPR051135">
    <property type="entry name" value="Gal/GlcNAc/GalNAc_ST"/>
</dbReference>
<organism evidence="3 4">
    <name type="scientific">Stichopus japonicus</name>
    <name type="common">Sea cucumber</name>
    <dbReference type="NCBI Taxonomy" id="307972"/>
    <lineage>
        <taxon>Eukaryota</taxon>
        <taxon>Metazoa</taxon>
        <taxon>Echinodermata</taxon>
        <taxon>Eleutherozoa</taxon>
        <taxon>Echinozoa</taxon>
        <taxon>Holothuroidea</taxon>
        <taxon>Aspidochirotacea</taxon>
        <taxon>Aspidochirotida</taxon>
        <taxon>Stichopodidae</taxon>
        <taxon>Apostichopus</taxon>
    </lineage>
</organism>
<dbReference type="PANTHER" id="PTHR10704:SF44">
    <property type="entry name" value="LD35051P-RELATED"/>
    <property type="match status" value="1"/>
</dbReference>
<evidence type="ECO:0000313" key="4">
    <source>
        <dbReference type="Proteomes" id="UP000230750"/>
    </source>
</evidence>
<protein>
    <submittedName>
        <fullName evidence="3">Putative carbohydrate sulfotransferase 3</fullName>
    </submittedName>
</protein>
<proteinExistence type="predicted"/>
<gene>
    <name evidence="3" type="ORF">BSL78_02413</name>
</gene>
<dbReference type="SUPFAM" id="SSF52540">
    <property type="entry name" value="P-loop containing nucleoside triphosphate hydrolases"/>
    <property type="match status" value="1"/>
</dbReference>
<dbReference type="GO" id="GO:0006790">
    <property type="term" value="P:sulfur compound metabolic process"/>
    <property type="evidence" value="ECO:0007669"/>
    <property type="project" value="TreeGrafter"/>
</dbReference>
<keyword evidence="3" id="KW-0808">Transferase</keyword>
<evidence type="ECO:0000256" key="1">
    <source>
        <dbReference type="SAM" id="MobiDB-lite"/>
    </source>
</evidence>
<evidence type="ECO:0000259" key="2">
    <source>
        <dbReference type="Pfam" id="PF00685"/>
    </source>
</evidence>
<dbReference type="PANTHER" id="PTHR10704">
    <property type="entry name" value="CARBOHYDRATE SULFOTRANSFERASE"/>
    <property type="match status" value="1"/>
</dbReference>
<dbReference type="AlphaFoldDB" id="A0A2G8LK49"/>
<keyword evidence="4" id="KW-1185">Reference proteome</keyword>
<dbReference type="Gene3D" id="3.40.50.300">
    <property type="entry name" value="P-loop containing nucleotide triphosphate hydrolases"/>
    <property type="match status" value="1"/>
</dbReference>
<dbReference type="InterPro" id="IPR027417">
    <property type="entry name" value="P-loop_NTPase"/>
</dbReference>
<dbReference type="OrthoDB" id="6138663at2759"/>
<accession>A0A2G8LK49</accession>
<evidence type="ECO:0000313" key="3">
    <source>
        <dbReference type="EMBL" id="PIK60638.1"/>
    </source>
</evidence>
<dbReference type="InterPro" id="IPR000863">
    <property type="entry name" value="Sulfotransferase_dom"/>
</dbReference>
<dbReference type="GO" id="GO:0006044">
    <property type="term" value="P:N-acetylglucosamine metabolic process"/>
    <property type="evidence" value="ECO:0007669"/>
    <property type="project" value="TreeGrafter"/>
</dbReference>
<dbReference type="EMBL" id="MRZV01000051">
    <property type="protein sequence ID" value="PIK60638.1"/>
    <property type="molecule type" value="Genomic_DNA"/>
</dbReference>
<comment type="caution">
    <text evidence="3">The sequence shown here is derived from an EMBL/GenBank/DDBJ whole genome shotgun (WGS) entry which is preliminary data.</text>
</comment>
<feature type="region of interest" description="Disordered" evidence="1">
    <location>
        <begin position="234"/>
        <end position="256"/>
    </location>
</feature>
<name>A0A2G8LK49_STIJA</name>
<dbReference type="Pfam" id="PF00685">
    <property type="entry name" value="Sulfotransfer_1"/>
    <property type="match status" value="1"/>
</dbReference>
<dbReference type="Proteomes" id="UP000230750">
    <property type="component" value="Unassembled WGS sequence"/>
</dbReference>